<feature type="transmembrane region" description="Helical" evidence="6">
    <location>
        <begin position="87"/>
        <end position="109"/>
    </location>
</feature>
<dbReference type="EMBL" id="JAVXUO010003123">
    <property type="protein sequence ID" value="KAK2966482.1"/>
    <property type="molecule type" value="Genomic_DNA"/>
</dbReference>
<comment type="caution">
    <text evidence="8">The sequence shown here is derived from an EMBL/GenBank/DDBJ whole genome shotgun (WGS) entry which is preliminary data.</text>
</comment>
<evidence type="ECO:0000313" key="9">
    <source>
        <dbReference type="Proteomes" id="UP001187471"/>
    </source>
</evidence>
<dbReference type="SUPFAM" id="SSF117070">
    <property type="entry name" value="LEA14-like"/>
    <property type="match status" value="1"/>
</dbReference>
<dbReference type="InterPro" id="IPR044839">
    <property type="entry name" value="NDR1-like"/>
</dbReference>
<protein>
    <recommendedName>
        <fullName evidence="7">Late embryogenesis abundant protein LEA-2 subgroup domain-containing protein</fullName>
    </recommendedName>
</protein>
<dbReference type="Proteomes" id="UP001187471">
    <property type="component" value="Unassembled WGS sequence"/>
</dbReference>
<name>A0AA88U954_9ASTE</name>
<proteinExistence type="predicted"/>
<evidence type="ECO:0000256" key="1">
    <source>
        <dbReference type="ARBA" id="ARBA00004167"/>
    </source>
</evidence>
<evidence type="ECO:0000256" key="3">
    <source>
        <dbReference type="ARBA" id="ARBA00022989"/>
    </source>
</evidence>
<keyword evidence="9" id="KW-1185">Reference proteome</keyword>
<organism evidence="8 9">
    <name type="scientific">Escallonia rubra</name>
    <dbReference type="NCBI Taxonomy" id="112253"/>
    <lineage>
        <taxon>Eukaryota</taxon>
        <taxon>Viridiplantae</taxon>
        <taxon>Streptophyta</taxon>
        <taxon>Embryophyta</taxon>
        <taxon>Tracheophyta</taxon>
        <taxon>Spermatophyta</taxon>
        <taxon>Magnoliopsida</taxon>
        <taxon>eudicotyledons</taxon>
        <taxon>Gunneridae</taxon>
        <taxon>Pentapetalae</taxon>
        <taxon>asterids</taxon>
        <taxon>campanulids</taxon>
        <taxon>Escalloniales</taxon>
        <taxon>Escalloniaceae</taxon>
        <taxon>Escallonia</taxon>
    </lineage>
</organism>
<sequence length="338" mass="38350">MAETNPRVLMDDQVHRRGSPVPTSGTGEREERALLSEASSKPTSPEPGTYIIRISRDQILCKPPPENTRRSRNHTRKGRRRGRCCRCLCWTLGVIFLLFILKVVVAHVFKLIYRPRAPDYYIQNMAIRSLDLKSSAPISPEFDVTLRIQNPNDKLGIYYQKGSSMNFRYNGIKLCDGVLPEFYQASNNSTVFETTLRGDGIALPSATRSALLNQQQQKKLLLGFSLKSPVKIKVGYVTTWKFVFRVNCDLVVDSLTKKSKMVSEDCHSDSQDFSFSSCTKKKEVSPEYELPQNVISREDQTILTSFVISPRSSWSGVFALANQIIVRRVANMFGLWHT</sequence>
<evidence type="ECO:0000256" key="5">
    <source>
        <dbReference type="SAM" id="MobiDB-lite"/>
    </source>
</evidence>
<evidence type="ECO:0000259" key="7">
    <source>
        <dbReference type="Pfam" id="PF03168"/>
    </source>
</evidence>
<evidence type="ECO:0000256" key="6">
    <source>
        <dbReference type="SAM" id="Phobius"/>
    </source>
</evidence>
<dbReference type="GO" id="GO:0098542">
    <property type="term" value="P:defense response to other organism"/>
    <property type="evidence" value="ECO:0007669"/>
    <property type="project" value="InterPro"/>
</dbReference>
<dbReference type="Pfam" id="PF03168">
    <property type="entry name" value="LEA_2"/>
    <property type="match status" value="1"/>
</dbReference>
<feature type="region of interest" description="Disordered" evidence="5">
    <location>
        <begin position="1"/>
        <end position="49"/>
    </location>
</feature>
<evidence type="ECO:0000256" key="2">
    <source>
        <dbReference type="ARBA" id="ARBA00022692"/>
    </source>
</evidence>
<feature type="domain" description="Late embryogenesis abundant protein LEA-2 subgroup" evidence="7">
    <location>
        <begin position="145"/>
        <end position="247"/>
    </location>
</feature>
<gene>
    <name evidence="8" type="ORF">RJ640_019011</name>
</gene>
<evidence type="ECO:0000313" key="8">
    <source>
        <dbReference type="EMBL" id="KAK2966482.1"/>
    </source>
</evidence>
<dbReference type="InterPro" id="IPR004864">
    <property type="entry name" value="LEA_2"/>
</dbReference>
<reference evidence="8" key="1">
    <citation type="submission" date="2022-12" db="EMBL/GenBank/DDBJ databases">
        <title>Draft genome assemblies for two species of Escallonia (Escalloniales).</title>
        <authorList>
            <person name="Chanderbali A."/>
            <person name="Dervinis C."/>
            <person name="Anghel I."/>
            <person name="Soltis D."/>
            <person name="Soltis P."/>
            <person name="Zapata F."/>
        </authorList>
    </citation>
    <scope>NUCLEOTIDE SEQUENCE</scope>
    <source>
        <strain evidence="8">UCBG92.1500</strain>
        <tissue evidence="8">Leaf</tissue>
    </source>
</reference>
<dbReference type="PANTHER" id="PTHR31234">
    <property type="entry name" value="LATE EMBRYOGENESIS ABUNDANT (LEA) HYDROXYPROLINE-RICH GLYCOPROTEIN FAMILY"/>
    <property type="match status" value="1"/>
</dbReference>
<accession>A0AA88U954</accession>
<dbReference type="Gene3D" id="2.60.40.1820">
    <property type="match status" value="1"/>
</dbReference>
<evidence type="ECO:0000256" key="4">
    <source>
        <dbReference type="ARBA" id="ARBA00023136"/>
    </source>
</evidence>
<dbReference type="GO" id="GO:0005886">
    <property type="term" value="C:plasma membrane"/>
    <property type="evidence" value="ECO:0007669"/>
    <property type="project" value="TreeGrafter"/>
</dbReference>
<dbReference type="AlphaFoldDB" id="A0AA88U954"/>
<dbReference type="PANTHER" id="PTHR31234:SF72">
    <property type="entry name" value="NDR1_HIN1-LIKE PROTEIN 6"/>
    <property type="match status" value="1"/>
</dbReference>
<keyword evidence="4 6" id="KW-0472">Membrane</keyword>
<comment type="subcellular location">
    <subcellularLocation>
        <location evidence="1">Membrane</location>
        <topology evidence="1">Single-pass membrane protein</topology>
    </subcellularLocation>
</comment>
<keyword evidence="3 6" id="KW-1133">Transmembrane helix</keyword>
<keyword evidence="2 6" id="KW-0812">Transmembrane</keyword>